<keyword evidence="3" id="KW-0547">Nucleotide-binding</keyword>
<evidence type="ECO:0000256" key="1">
    <source>
        <dbReference type="ARBA" id="ARBA00008792"/>
    </source>
</evidence>
<protein>
    <recommendedName>
        <fullName evidence="2">RNA helicase</fullName>
        <ecNumber evidence="2">3.6.4.13</ecNumber>
    </recommendedName>
</protein>
<comment type="caution">
    <text evidence="12">The sequence shown here is derived from an EMBL/GenBank/DDBJ whole genome shotgun (WGS) entry which is preliminary data.</text>
</comment>
<dbReference type="CDD" id="cd05233">
    <property type="entry name" value="SDR_c"/>
    <property type="match status" value="1"/>
</dbReference>
<dbReference type="Pfam" id="PF00270">
    <property type="entry name" value="DEAD"/>
    <property type="match status" value="1"/>
</dbReference>
<feature type="compositionally biased region" description="Polar residues" evidence="9">
    <location>
        <begin position="95"/>
        <end position="105"/>
    </location>
</feature>
<dbReference type="InterPro" id="IPR011545">
    <property type="entry name" value="DEAD/DEAH_box_helicase_dom"/>
</dbReference>
<evidence type="ECO:0000313" key="13">
    <source>
        <dbReference type="Proteomes" id="UP000813385"/>
    </source>
</evidence>
<proteinExistence type="inferred from homology"/>
<keyword evidence="13" id="KW-1185">Reference proteome</keyword>
<feature type="compositionally biased region" description="Basic and acidic residues" evidence="9">
    <location>
        <begin position="109"/>
        <end position="127"/>
    </location>
</feature>
<sequence>MAKFVPRQRKHRVLAREKALENAVTPIDTDTNVEQVDPEERKRHLEKKAQLKKELQGETKISSKKAKRLDKYIETKLRKDENREILAKLATQKVDTSLFSSSKSIGQGKETKRQALSRALRERKAGVADDEEILFEKRVEASDDDSDDDSDLPDAPAVAAPAVVEAETEPSPAVPVPAGSGLKRPLDVDEDGRPILKKRQRRGGVESKFSIAEPVQAEYDEDEEWSGFGSDDDAEESGFEAAASGGEDDEDAEEDSESEEDSDDSEEDDDSESGESRPSAFKAWAEAQRNQALGYEPVGAVSAILDIPKPENFTPRAVEQDPLPMELLPTKNLDRKAFSVEVTRTEAIQEARMKLPVVADEQKIMEAIHNNDIVVVCGSTGSGKTTQVPQFLFEAGYGSAGSPTPGMIGVTQPRRVAAVSMSKRVAEELGNHSNRVAYQIRFEGTANPETAIKFMTDGVLLREMGQDFALKKYSAIIIDEAHERSINTDILIGMLSRVNNIRTGEDGGLKPLKIIIMSATLRVEDMTSNTTLFSTPPPVVEVEGRQHPVTMHYARRTQSDYVDEAFKKISRGHKKLPPGDFLVFLTGRNEISQLSKLLKDAFGNGMDTAEGPRVHISASEAPMEAEDIEFGEVDAADVDDMDEGSLDGSEDGDEEDDKEFEIEDEESAGSMKMRVLPLYSMLSTREQMRVFQPAPEGTRSVILATNVAETSLTIPGIRFVFDCGRSKERRYDEVSGVQTYQIGWTSKASANQRAGRAGRTGPGHCYRLYSSAVYERDLPAFSAPEVLRMPIDGVVLQLKSMNLSNVVNFPFPTPPDRASLRRAEKLLTYLSAISAEGQISKIGATMSLFPLSPRFSRILLVGHQHDCMPYTIALVAGLSAAEVFIPETQAVPSAPATEEGAFRTNADAIAEDRRAAARKAFNAAQRSFCFLDDKSDAIKLLQAVGEFAHEPTEAWAEKNFVRFKVLKEIQQLRAQITELLRANVPAFKNLRPHDKLDRPTEKQVAYLKQMVAAGFIDQVAIRADKSPTPPEELRKPRRAIDVPYIPLHPLGAHAGPDADAADKYVYIHPSSPLAHRSPQECPEYVVYAHLQRATQGTDPTKTPKTRMHALTDVTGGQLASLARGTPLLTYGKPVKELSATATSREVWVVPYLRAEGTGGQGWPLPMKKVTQKRGVAMMSAGGRPAEGDDIVGATSGGDTSGDYFMKEGTASRIWVAVSFAREGCRRIALLDKDADPLEETNRRCREVDSEVQTVILPVDIRSEEHVNAAIERVAEDLGRLDYAVNCAGIFGTLAPSHSLSTTDFDAINLVNYRGTWLCSRAELRQMLEQEPLPTHDGRPGNRGSIVNVASNLSLVSRTETPAYSASKAAVMSLTKSDAIDYSEHNIRVNCVCPGVIDTPMTKEIPADDPVVHVAPMKRKGTPQEVADAVLFLASPKATFCQGSVLTVDGGYVIN</sequence>
<dbReference type="Gene3D" id="3.40.50.300">
    <property type="entry name" value="P-loop containing nucleotide triphosphate hydrolases"/>
    <property type="match status" value="2"/>
</dbReference>
<keyword evidence="4" id="KW-0378">Hydrolase</keyword>
<dbReference type="EMBL" id="JAGPXD010000003">
    <property type="protein sequence ID" value="KAH7363019.1"/>
    <property type="molecule type" value="Genomic_DNA"/>
</dbReference>
<dbReference type="InterPro" id="IPR001650">
    <property type="entry name" value="Helicase_C-like"/>
</dbReference>
<comment type="catalytic activity">
    <reaction evidence="8">
        <text>ATP + H2O = ADP + phosphate + H(+)</text>
        <dbReference type="Rhea" id="RHEA:13065"/>
        <dbReference type="ChEBI" id="CHEBI:15377"/>
        <dbReference type="ChEBI" id="CHEBI:15378"/>
        <dbReference type="ChEBI" id="CHEBI:30616"/>
        <dbReference type="ChEBI" id="CHEBI:43474"/>
        <dbReference type="ChEBI" id="CHEBI:456216"/>
        <dbReference type="EC" id="3.6.4.13"/>
    </reaction>
</comment>
<dbReference type="Gene3D" id="3.40.50.720">
    <property type="entry name" value="NAD(P)-binding Rossmann-like Domain"/>
    <property type="match status" value="1"/>
</dbReference>
<dbReference type="Proteomes" id="UP000813385">
    <property type="component" value="Unassembled WGS sequence"/>
</dbReference>
<dbReference type="GO" id="GO:0016787">
    <property type="term" value="F:hydrolase activity"/>
    <property type="evidence" value="ECO:0007669"/>
    <property type="project" value="UniProtKB-KW"/>
</dbReference>
<feature type="region of interest" description="Disordered" evidence="9">
    <location>
        <begin position="632"/>
        <end position="668"/>
    </location>
</feature>
<keyword evidence="5" id="KW-0347">Helicase</keyword>
<reference evidence="12" key="1">
    <citation type="journal article" date="2021" name="Nat. Commun.">
        <title>Genetic determinants of endophytism in the Arabidopsis root mycobiome.</title>
        <authorList>
            <person name="Mesny F."/>
            <person name="Miyauchi S."/>
            <person name="Thiergart T."/>
            <person name="Pickel B."/>
            <person name="Atanasova L."/>
            <person name="Karlsson M."/>
            <person name="Huettel B."/>
            <person name="Barry K.W."/>
            <person name="Haridas S."/>
            <person name="Chen C."/>
            <person name="Bauer D."/>
            <person name="Andreopoulos W."/>
            <person name="Pangilinan J."/>
            <person name="LaButti K."/>
            <person name="Riley R."/>
            <person name="Lipzen A."/>
            <person name="Clum A."/>
            <person name="Drula E."/>
            <person name="Henrissat B."/>
            <person name="Kohler A."/>
            <person name="Grigoriev I.V."/>
            <person name="Martin F.M."/>
            <person name="Hacquard S."/>
        </authorList>
    </citation>
    <scope>NUCLEOTIDE SEQUENCE</scope>
    <source>
        <strain evidence="12">MPI-CAGE-AT-0016</strain>
    </source>
</reference>
<dbReference type="InterPro" id="IPR007502">
    <property type="entry name" value="Helicase-assoc_dom"/>
</dbReference>
<feature type="compositionally biased region" description="Acidic residues" evidence="9">
    <location>
        <begin position="246"/>
        <end position="273"/>
    </location>
</feature>
<dbReference type="PROSITE" id="PS00690">
    <property type="entry name" value="DEAH_ATP_HELICASE"/>
    <property type="match status" value="1"/>
</dbReference>
<organism evidence="12 13">
    <name type="scientific">Plectosphaerella cucumerina</name>
    <dbReference type="NCBI Taxonomy" id="40658"/>
    <lineage>
        <taxon>Eukaryota</taxon>
        <taxon>Fungi</taxon>
        <taxon>Dikarya</taxon>
        <taxon>Ascomycota</taxon>
        <taxon>Pezizomycotina</taxon>
        <taxon>Sordariomycetes</taxon>
        <taxon>Hypocreomycetidae</taxon>
        <taxon>Glomerellales</taxon>
        <taxon>Plectosphaerellaceae</taxon>
        <taxon>Plectosphaerella</taxon>
    </lineage>
</organism>
<dbReference type="SUPFAM" id="SSF51735">
    <property type="entry name" value="NAD(P)-binding Rossmann-fold domains"/>
    <property type="match status" value="1"/>
</dbReference>
<dbReference type="GO" id="GO:0000462">
    <property type="term" value="P:maturation of SSU-rRNA from tricistronic rRNA transcript (SSU-rRNA, 5.8S rRNA, LSU-rRNA)"/>
    <property type="evidence" value="ECO:0007669"/>
    <property type="project" value="TreeGrafter"/>
</dbReference>
<evidence type="ECO:0000256" key="8">
    <source>
        <dbReference type="ARBA" id="ARBA00047984"/>
    </source>
</evidence>
<keyword evidence="6" id="KW-0067">ATP-binding</keyword>
<feature type="compositionally biased region" description="Acidic residues" evidence="9">
    <location>
        <begin position="142"/>
        <end position="152"/>
    </location>
</feature>
<dbReference type="PROSITE" id="PS51192">
    <property type="entry name" value="HELICASE_ATP_BIND_1"/>
    <property type="match status" value="1"/>
</dbReference>
<dbReference type="CDD" id="cd17982">
    <property type="entry name" value="DEXHc_DHX37"/>
    <property type="match status" value="1"/>
</dbReference>
<evidence type="ECO:0000256" key="9">
    <source>
        <dbReference type="SAM" id="MobiDB-lite"/>
    </source>
</evidence>
<dbReference type="FunFam" id="3.40.50.720:FF:000084">
    <property type="entry name" value="Short-chain dehydrogenase reductase"/>
    <property type="match status" value="1"/>
</dbReference>
<dbReference type="GO" id="GO:0005730">
    <property type="term" value="C:nucleolus"/>
    <property type="evidence" value="ECO:0007669"/>
    <property type="project" value="TreeGrafter"/>
</dbReference>
<evidence type="ECO:0000259" key="11">
    <source>
        <dbReference type="PROSITE" id="PS51194"/>
    </source>
</evidence>
<dbReference type="InterPro" id="IPR048333">
    <property type="entry name" value="HA2_WH"/>
</dbReference>
<dbReference type="GO" id="GO:1990904">
    <property type="term" value="C:ribonucleoprotein complex"/>
    <property type="evidence" value="ECO:0007669"/>
    <property type="project" value="UniProtKB-ARBA"/>
</dbReference>
<dbReference type="SUPFAM" id="SSF52540">
    <property type="entry name" value="P-loop containing nucleoside triphosphate hydrolases"/>
    <property type="match status" value="1"/>
</dbReference>
<dbReference type="PANTHER" id="PTHR18934">
    <property type="entry name" value="ATP-DEPENDENT RNA HELICASE"/>
    <property type="match status" value="1"/>
</dbReference>
<evidence type="ECO:0000256" key="4">
    <source>
        <dbReference type="ARBA" id="ARBA00022801"/>
    </source>
</evidence>
<dbReference type="InterPro" id="IPR011709">
    <property type="entry name" value="DEAD-box_helicase_OB_fold"/>
</dbReference>
<evidence type="ECO:0000256" key="6">
    <source>
        <dbReference type="ARBA" id="ARBA00022840"/>
    </source>
</evidence>
<keyword evidence="7" id="KW-0521">NADP</keyword>
<feature type="domain" description="Helicase C-terminal" evidence="11">
    <location>
        <begin position="561"/>
        <end position="802"/>
    </location>
</feature>
<dbReference type="PRINTS" id="PR00080">
    <property type="entry name" value="SDRFAMILY"/>
</dbReference>
<dbReference type="Gene3D" id="1.20.120.1080">
    <property type="match status" value="1"/>
</dbReference>
<dbReference type="InterPro" id="IPR036291">
    <property type="entry name" value="NAD(P)-bd_dom_sf"/>
</dbReference>
<feature type="region of interest" description="Disordered" evidence="9">
    <location>
        <begin position="95"/>
        <end position="280"/>
    </location>
</feature>
<dbReference type="SMART" id="SM00847">
    <property type="entry name" value="HA2"/>
    <property type="match status" value="1"/>
</dbReference>
<dbReference type="Pfam" id="PF04408">
    <property type="entry name" value="WHD_HA2"/>
    <property type="match status" value="1"/>
</dbReference>
<dbReference type="InterPro" id="IPR014001">
    <property type="entry name" value="Helicase_ATP-bd"/>
</dbReference>
<dbReference type="InterPro" id="IPR027417">
    <property type="entry name" value="P-loop_NTPase"/>
</dbReference>
<dbReference type="Pfam" id="PF13561">
    <property type="entry name" value="adh_short_C2"/>
    <property type="match status" value="1"/>
</dbReference>
<evidence type="ECO:0000313" key="12">
    <source>
        <dbReference type="EMBL" id="KAH7363019.1"/>
    </source>
</evidence>
<evidence type="ECO:0000256" key="2">
    <source>
        <dbReference type="ARBA" id="ARBA00012552"/>
    </source>
</evidence>
<dbReference type="SMART" id="SM00490">
    <property type="entry name" value="HELICc"/>
    <property type="match status" value="1"/>
</dbReference>
<dbReference type="EC" id="3.6.4.13" evidence="2"/>
<dbReference type="PROSITE" id="PS51194">
    <property type="entry name" value="HELICASE_CTER"/>
    <property type="match status" value="1"/>
</dbReference>
<dbReference type="InterPro" id="IPR002347">
    <property type="entry name" value="SDR_fam"/>
</dbReference>
<dbReference type="Pfam" id="PF07717">
    <property type="entry name" value="OB_NTP_bind"/>
    <property type="match status" value="1"/>
</dbReference>
<dbReference type="InterPro" id="IPR002464">
    <property type="entry name" value="DNA/RNA_helicase_DEAH_CS"/>
</dbReference>
<feature type="compositionally biased region" description="Basic and acidic residues" evidence="9">
    <location>
        <begin position="38"/>
        <end position="57"/>
    </location>
</feature>
<feature type="compositionally biased region" description="Acidic residues" evidence="9">
    <location>
        <begin position="632"/>
        <end position="667"/>
    </location>
</feature>
<comment type="similarity">
    <text evidence="1">Belongs to the DEAD box helicase family. DEAH subfamily.</text>
</comment>
<dbReference type="PRINTS" id="PR00081">
    <property type="entry name" value="GDHRDH"/>
</dbReference>
<gene>
    <name evidence="12" type="ORF">B0T11DRAFT_298344</name>
</gene>
<dbReference type="Pfam" id="PF00271">
    <property type="entry name" value="Helicase_C"/>
    <property type="match status" value="1"/>
</dbReference>
<dbReference type="CDD" id="cd18791">
    <property type="entry name" value="SF2_C_RHA"/>
    <property type="match status" value="1"/>
</dbReference>
<accession>A0A8K0TEB4</accession>
<dbReference type="GO" id="GO:0003723">
    <property type="term" value="F:RNA binding"/>
    <property type="evidence" value="ECO:0007669"/>
    <property type="project" value="TreeGrafter"/>
</dbReference>
<name>A0A8K0TEB4_9PEZI</name>
<evidence type="ECO:0000256" key="3">
    <source>
        <dbReference type="ARBA" id="ARBA00022741"/>
    </source>
</evidence>
<evidence type="ECO:0000256" key="5">
    <source>
        <dbReference type="ARBA" id="ARBA00022806"/>
    </source>
</evidence>
<feature type="domain" description="Helicase ATP-binding" evidence="10">
    <location>
        <begin position="365"/>
        <end position="539"/>
    </location>
</feature>
<dbReference type="FunFam" id="3.40.50.300:FF:000637">
    <property type="entry name" value="ATP-dependent RNA helicase DHX37/DHR1"/>
    <property type="match status" value="1"/>
</dbReference>
<feature type="compositionally biased region" description="Basic and acidic residues" evidence="9">
    <location>
        <begin position="184"/>
        <end position="194"/>
    </location>
</feature>
<feature type="compositionally biased region" description="Acidic residues" evidence="9">
    <location>
        <begin position="218"/>
        <end position="238"/>
    </location>
</feature>
<dbReference type="GO" id="GO:0003724">
    <property type="term" value="F:RNA helicase activity"/>
    <property type="evidence" value="ECO:0007669"/>
    <property type="project" value="UniProtKB-EC"/>
</dbReference>
<dbReference type="SMART" id="SM00487">
    <property type="entry name" value="DEXDc"/>
    <property type="match status" value="1"/>
</dbReference>
<evidence type="ECO:0000259" key="10">
    <source>
        <dbReference type="PROSITE" id="PS51192"/>
    </source>
</evidence>
<evidence type="ECO:0000256" key="7">
    <source>
        <dbReference type="ARBA" id="ARBA00022857"/>
    </source>
</evidence>
<dbReference type="GO" id="GO:0005524">
    <property type="term" value="F:ATP binding"/>
    <property type="evidence" value="ECO:0007669"/>
    <property type="project" value="UniProtKB-KW"/>
</dbReference>
<dbReference type="PANTHER" id="PTHR18934:SF99">
    <property type="entry name" value="ATP-DEPENDENT RNA HELICASE DHX37-RELATED"/>
    <property type="match status" value="1"/>
</dbReference>
<feature type="compositionally biased region" description="Low complexity" evidence="9">
    <location>
        <begin position="153"/>
        <end position="171"/>
    </location>
</feature>
<feature type="region of interest" description="Disordered" evidence="9">
    <location>
        <begin position="25"/>
        <end position="66"/>
    </location>
</feature>
<dbReference type="OrthoDB" id="10253254at2759"/>
<dbReference type="Pfam" id="PF21010">
    <property type="entry name" value="HA2_C"/>
    <property type="match status" value="1"/>
</dbReference>